<evidence type="ECO:0000313" key="2">
    <source>
        <dbReference type="EMBL" id="KAG8628219.1"/>
    </source>
</evidence>
<protein>
    <recommendedName>
        <fullName evidence="4">25S rRNA (Uridine(2843)-N(3))-methyltransferase</fullName>
    </recommendedName>
</protein>
<sequence>MAKGKANRNDKKKADSPQSSTDAQSQDEADNASEEGSVSLRLQQHVLNIFRDACAEPLGSDLEPVIQKVKQHLYNRDFAEAFGSDPHLWAYAARWSPSRALAYLQIFQDIAPFITDGERTTPAPTSEMSLMSLRDPDDRPRINNALPPPYTNGAGPSDAEAKRAILVEKKSGAMIDKPPGYDEDATVPGYEHPPSYGAHVDIPQPAAEEVKPGLRIACLGGGAGAELVASAAWLRLHSSRIHEDTESKAEEHTIDSDSLDVCCVDVANWASVVLRLDEAIKKPPTISKYASTAAKAANISLLPSESMTSKSIQQDLLDANLDCIRPLFQTSDLITMMFTLNELYSTSVSKTQRLLFELTVAASPGTLFLVVDSPGSYSTVTLNGTEKKYPMQWLLDHTLLEASRNTRILPRGKHWQKVLSDDSRWFRLPKGLQYPIELENMRYQIHLYRRLGVGEDPTTPGPSLRAAR</sequence>
<comment type="caution">
    <text evidence="2">The sequence shown here is derived from an EMBL/GenBank/DDBJ whole genome shotgun (WGS) entry which is preliminary data.</text>
</comment>
<proteinExistence type="predicted"/>
<evidence type="ECO:0000256" key="1">
    <source>
        <dbReference type="SAM" id="MobiDB-lite"/>
    </source>
</evidence>
<dbReference type="InterPro" id="IPR021463">
    <property type="entry name" value="Methyltransf_34"/>
</dbReference>
<keyword evidence="3" id="KW-1185">Reference proteome</keyword>
<organism evidence="2 3">
    <name type="scientific">Elsinoe batatas</name>
    <dbReference type="NCBI Taxonomy" id="2601811"/>
    <lineage>
        <taxon>Eukaryota</taxon>
        <taxon>Fungi</taxon>
        <taxon>Dikarya</taxon>
        <taxon>Ascomycota</taxon>
        <taxon>Pezizomycotina</taxon>
        <taxon>Dothideomycetes</taxon>
        <taxon>Dothideomycetidae</taxon>
        <taxon>Myriangiales</taxon>
        <taxon>Elsinoaceae</taxon>
        <taxon>Elsinoe</taxon>
    </lineage>
</organism>
<dbReference type="Pfam" id="PF11312">
    <property type="entry name" value="Methyltransf_34"/>
    <property type="match status" value="1"/>
</dbReference>
<accession>A0A8K0L205</accession>
<dbReference type="OrthoDB" id="6419443at2759"/>
<dbReference type="AlphaFoldDB" id="A0A8K0L205"/>
<evidence type="ECO:0008006" key="4">
    <source>
        <dbReference type="Google" id="ProtNLM"/>
    </source>
</evidence>
<dbReference type="Proteomes" id="UP000809789">
    <property type="component" value="Unassembled WGS sequence"/>
</dbReference>
<feature type="region of interest" description="Disordered" evidence="1">
    <location>
        <begin position="1"/>
        <end position="37"/>
    </location>
</feature>
<evidence type="ECO:0000313" key="3">
    <source>
        <dbReference type="Proteomes" id="UP000809789"/>
    </source>
</evidence>
<gene>
    <name evidence="2" type="ORF">KVT40_004092</name>
</gene>
<reference evidence="2" key="1">
    <citation type="submission" date="2021-07" db="EMBL/GenBank/DDBJ databases">
        <title>Elsinoe batatas strain:CRI-CJ2 Genome sequencing and assembly.</title>
        <authorList>
            <person name="Huang L."/>
        </authorList>
    </citation>
    <scope>NUCLEOTIDE SEQUENCE</scope>
    <source>
        <strain evidence="2">CRI-CJ2</strain>
    </source>
</reference>
<feature type="region of interest" description="Disordered" evidence="1">
    <location>
        <begin position="117"/>
        <end position="141"/>
    </location>
</feature>
<dbReference type="EMBL" id="JAESVG020000004">
    <property type="protein sequence ID" value="KAG8628219.1"/>
    <property type="molecule type" value="Genomic_DNA"/>
</dbReference>
<name>A0A8K0L205_9PEZI</name>